<gene>
    <name evidence="2" type="primary">HCAR_4</name>
    <name evidence="2" type="ORF">CK203_026110</name>
</gene>
<dbReference type="InterPro" id="IPR007525">
    <property type="entry name" value="FrhB_FdhB_C"/>
</dbReference>
<comment type="caution">
    <text evidence="2">The sequence shown here is derived from an EMBL/GenBank/DDBJ whole genome shotgun (WGS) entry which is preliminary data.</text>
</comment>
<dbReference type="AlphaFoldDB" id="A0A438IJI7"/>
<evidence type="ECO:0000313" key="3">
    <source>
        <dbReference type="Proteomes" id="UP000288805"/>
    </source>
</evidence>
<dbReference type="EMBL" id="QGNW01000105">
    <property type="protein sequence ID" value="RVW96785.1"/>
    <property type="molecule type" value="Genomic_DNA"/>
</dbReference>
<evidence type="ECO:0000259" key="1">
    <source>
        <dbReference type="Pfam" id="PF04432"/>
    </source>
</evidence>
<dbReference type="Proteomes" id="UP000288805">
    <property type="component" value="Unassembled WGS sequence"/>
</dbReference>
<dbReference type="PANTHER" id="PTHR31332">
    <property type="entry name" value="7-HYDROXYMETHYL CHLOROPHYLL A REDUCTASE, CHLOROPLASTIC"/>
    <property type="match status" value="1"/>
</dbReference>
<protein>
    <submittedName>
        <fullName evidence="2">7-hydroxymethyl chlorophyll a reductase, chloroplastic</fullName>
    </submittedName>
</protein>
<proteinExistence type="predicted"/>
<dbReference type="Pfam" id="PF04432">
    <property type="entry name" value="FrhB_FdhB_C"/>
    <property type="match status" value="1"/>
</dbReference>
<sequence>MMTISYKELESSTRGKVLWQTACLALIWVVWREKKTLGSSRTRRGLQRIFGISFISLPPFRCELARSDCYLYIPIWVVVLHNCIDQKLELFAKGEAESVEAFLGYYYLMPSPCYNTLFPAPHPILAAGVKRLLFCGVGCQVQALRSVEQHLNLDKLYVLGTNCVDNGTREGLDKFLNAASSEPETVLHYEFMQDYKVHLKHLDGHIEEVPYFCLPANELVDVIAPSCYSLGSCVGRILAINPYEERMVDDQQIQSLSMRNQQTTSLSIVIELESWWGNNAVSLSKLLNKMKMASRLNLKKERASGLSLPLSCTYAHMHKPHLAAVINLMSHCESMGKSD</sequence>
<dbReference type="GO" id="GO:0016491">
    <property type="term" value="F:oxidoreductase activity"/>
    <property type="evidence" value="ECO:0007669"/>
    <property type="project" value="InterPro"/>
</dbReference>
<dbReference type="InterPro" id="IPR045220">
    <property type="entry name" value="FRHB/FDHB/HCAR-like"/>
</dbReference>
<accession>A0A438IJI7</accession>
<reference evidence="2 3" key="1">
    <citation type="journal article" date="2018" name="PLoS Genet.">
        <title>Population sequencing reveals clonal diversity and ancestral inbreeding in the grapevine cultivar Chardonnay.</title>
        <authorList>
            <person name="Roach M.J."/>
            <person name="Johnson D.L."/>
            <person name="Bohlmann J."/>
            <person name="van Vuuren H.J."/>
            <person name="Jones S.J."/>
            <person name="Pretorius I.S."/>
            <person name="Schmidt S.A."/>
            <person name="Borneman A.R."/>
        </authorList>
    </citation>
    <scope>NUCLEOTIDE SEQUENCE [LARGE SCALE GENOMIC DNA]</scope>
    <source>
        <strain evidence="3">cv. Chardonnay</strain>
        <tissue evidence="2">Leaf</tissue>
    </source>
</reference>
<feature type="domain" description="Coenzyme F420 hydrogenase/dehydrogenase beta subunit C-terminal" evidence="1">
    <location>
        <begin position="130"/>
        <end position="229"/>
    </location>
</feature>
<organism evidence="2 3">
    <name type="scientific">Vitis vinifera</name>
    <name type="common">Grape</name>
    <dbReference type="NCBI Taxonomy" id="29760"/>
    <lineage>
        <taxon>Eukaryota</taxon>
        <taxon>Viridiplantae</taxon>
        <taxon>Streptophyta</taxon>
        <taxon>Embryophyta</taxon>
        <taxon>Tracheophyta</taxon>
        <taxon>Spermatophyta</taxon>
        <taxon>Magnoliopsida</taxon>
        <taxon>eudicotyledons</taxon>
        <taxon>Gunneridae</taxon>
        <taxon>Pentapetalae</taxon>
        <taxon>rosids</taxon>
        <taxon>Vitales</taxon>
        <taxon>Vitaceae</taxon>
        <taxon>Viteae</taxon>
        <taxon>Vitis</taxon>
    </lineage>
</organism>
<dbReference type="PANTHER" id="PTHR31332:SF0">
    <property type="entry name" value="7-HYDROXYMETHYL CHLOROPHYLL A REDUCTASE, CHLOROPLASTIC"/>
    <property type="match status" value="1"/>
</dbReference>
<name>A0A438IJI7_VITVI</name>
<evidence type="ECO:0000313" key="2">
    <source>
        <dbReference type="EMBL" id="RVW96785.1"/>
    </source>
</evidence>